<proteinExistence type="predicted"/>
<reference evidence="2 3" key="1">
    <citation type="submission" date="2018-12" db="EMBL/GenBank/DDBJ databases">
        <title>Draft genome sequence of Xylaria grammica IHI A82.</title>
        <authorList>
            <person name="Buettner E."/>
            <person name="Kellner H."/>
        </authorList>
    </citation>
    <scope>NUCLEOTIDE SEQUENCE [LARGE SCALE GENOMIC DNA]</scope>
    <source>
        <strain evidence="2 3">IHI A82</strain>
    </source>
</reference>
<feature type="domain" description="F-box" evidence="1">
    <location>
        <begin position="41"/>
        <end position="75"/>
    </location>
</feature>
<protein>
    <recommendedName>
        <fullName evidence="1">F-box domain-containing protein</fullName>
    </recommendedName>
</protein>
<evidence type="ECO:0000313" key="2">
    <source>
        <dbReference type="EMBL" id="RWA07687.1"/>
    </source>
</evidence>
<dbReference type="SUPFAM" id="SSF81383">
    <property type="entry name" value="F-box domain"/>
    <property type="match status" value="1"/>
</dbReference>
<dbReference type="InterPro" id="IPR001810">
    <property type="entry name" value="F-box_dom"/>
</dbReference>
<evidence type="ECO:0000313" key="3">
    <source>
        <dbReference type="Proteomes" id="UP000286045"/>
    </source>
</evidence>
<accession>A0A439D065</accession>
<name>A0A439D065_9PEZI</name>
<dbReference type="AlphaFoldDB" id="A0A439D065"/>
<dbReference type="EMBL" id="RYZI01000243">
    <property type="protein sequence ID" value="RWA07687.1"/>
    <property type="molecule type" value="Genomic_DNA"/>
</dbReference>
<keyword evidence="3" id="KW-1185">Reference proteome</keyword>
<dbReference type="Gene3D" id="1.20.1280.50">
    <property type="match status" value="1"/>
</dbReference>
<dbReference type="CDD" id="cd09917">
    <property type="entry name" value="F-box_SF"/>
    <property type="match status" value="1"/>
</dbReference>
<gene>
    <name evidence="2" type="ORF">EKO27_g7415</name>
</gene>
<evidence type="ECO:0000259" key="1">
    <source>
        <dbReference type="Pfam" id="PF12937"/>
    </source>
</evidence>
<dbReference type="Proteomes" id="UP000286045">
    <property type="component" value="Unassembled WGS sequence"/>
</dbReference>
<organism evidence="2 3">
    <name type="scientific">Xylaria grammica</name>
    <dbReference type="NCBI Taxonomy" id="363999"/>
    <lineage>
        <taxon>Eukaryota</taxon>
        <taxon>Fungi</taxon>
        <taxon>Dikarya</taxon>
        <taxon>Ascomycota</taxon>
        <taxon>Pezizomycotina</taxon>
        <taxon>Sordariomycetes</taxon>
        <taxon>Xylariomycetidae</taxon>
        <taxon>Xylariales</taxon>
        <taxon>Xylariaceae</taxon>
        <taxon>Xylaria</taxon>
    </lineage>
</organism>
<dbReference type="STRING" id="363999.A0A439D065"/>
<sequence length="495" mass="55687">MSHSTRFNQGCELIFGGDGVTREEIRHMKILLSRFPSTDLIAELPLEVVVLVALYLPPADFARCLCVSKAWRERLLSDAARAAYAKRRWPALVNGVVNRCNFLGTLEKIGWAANPGNPGNLATRTDHIPWASTTDHLGTKEYSCDPIFYDDPDNLPDAYKRYDKTNRDNEDTVLHGFGKVAWRLCGCIVVIDDLPSRTRKVVTPPSGMMHGVLKLQSLGSRLLIGAIDRLLIVWDHVINRAYEKMLPCRALQYATQGDRVAVVLYGGDVVIWSPGHAAFQLNKPLLTLEPGLSYARAAKWEAYLKVFFDHRNDKAFFLASGYCVHIGVNNVACIKVYEFSAAGLEASWSYHGEYADWCDEPRIVMFEYECDRSAIFFGVQYSSGETDHLGVFDKLERRFVDPEPYEEPTDLKKEASHACRSHIEFMMNSAILASYTKNAIHNLTIVKHAIGGPTARATRTRQETSNYSGWLAPQQFVMFPLDHSTCGQLAMKFCD</sequence>
<comment type="caution">
    <text evidence="2">The sequence shown here is derived from an EMBL/GenBank/DDBJ whole genome shotgun (WGS) entry which is preliminary data.</text>
</comment>
<dbReference type="InterPro" id="IPR036047">
    <property type="entry name" value="F-box-like_dom_sf"/>
</dbReference>
<dbReference type="Pfam" id="PF12937">
    <property type="entry name" value="F-box-like"/>
    <property type="match status" value="1"/>
</dbReference>